<accession>A0A8U0I188</accession>
<keyword evidence="1" id="KW-0812">Transmembrane</keyword>
<feature type="domain" description="C2H2-type" evidence="2">
    <location>
        <begin position="21"/>
        <end position="42"/>
    </location>
</feature>
<dbReference type="KEGG" id="halx:M0R89_18500"/>
<dbReference type="InterPro" id="IPR055833">
    <property type="entry name" value="DUF7410"/>
</dbReference>
<feature type="transmembrane region" description="Helical" evidence="1">
    <location>
        <begin position="66"/>
        <end position="90"/>
    </location>
</feature>
<evidence type="ECO:0000313" key="4">
    <source>
        <dbReference type="Proteomes" id="UP000830729"/>
    </source>
</evidence>
<organism evidence="3 4">
    <name type="scientific">Halorussus limi</name>
    <dbReference type="NCBI Taxonomy" id="2938695"/>
    <lineage>
        <taxon>Archaea</taxon>
        <taxon>Methanobacteriati</taxon>
        <taxon>Methanobacteriota</taxon>
        <taxon>Stenosarchaea group</taxon>
        <taxon>Halobacteria</taxon>
        <taxon>Halobacteriales</taxon>
        <taxon>Haladaptataceae</taxon>
        <taxon>Halorussus</taxon>
    </lineage>
</organism>
<dbReference type="Proteomes" id="UP000830729">
    <property type="component" value="Plasmid unnamed1"/>
</dbReference>
<evidence type="ECO:0000256" key="1">
    <source>
        <dbReference type="SAM" id="Phobius"/>
    </source>
</evidence>
<gene>
    <name evidence="3" type="ORF">M0R89_18500</name>
</gene>
<reference evidence="3 4" key="1">
    <citation type="submission" date="2022-04" db="EMBL/GenBank/DDBJ databases">
        <title>Diverse halophilic archaea isolated from saline environments.</title>
        <authorList>
            <person name="Cui H.-L."/>
        </authorList>
    </citation>
    <scope>NUCLEOTIDE SEQUENCE [LARGE SCALE GENOMIC DNA]</scope>
    <source>
        <strain evidence="3 4">XZYJT49</strain>
        <plasmid evidence="3 4">unnamed1</plasmid>
    </source>
</reference>
<keyword evidence="1" id="KW-1133">Transmembrane helix</keyword>
<dbReference type="PROSITE" id="PS00028">
    <property type="entry name" value="ZINC_FINGER_C2H2_1"/>
    <property type="match status" value="1"/>
</dbReference>
<dbReference type="Pfam" id="PF24166">
    <property type="entry name" value="DUF7410"/>
    <property type="match status" value="1"/>
</dbReference>
<evidence type="ECO:0000313" key="3">
    <source>
        <dbReference type="EMBL" id="UPV76524.1"/>
    </source>
</evidence>
<name>A0A8U0I188_9EURY</name>
<dbReference type="RefSeq" id="WP_248652557.1">
    <property type="nucleotide sequence ID" value="NZ_CP096660.1"/>
</dbReference>
<protein>
    <recommendedName>
        <fullName evidence="2">C2H2-type domain-containing protein</fullName>
    </recommendedName>
</protein>
<geneLocation type="plasmid" evidence="3 4">
    <name>unnamed1</name>
</geneLocation>
<dbReference type="EMBL" id="CP096660">
    <property type="protein sequence ID" value="UPV76524.1"/>
    <property type="molecule type" value="Genomic_DNA"/>
</dbReference>
<keyword evidence="1" id="KW-0472">Membrane</keyword>
<dbReference type="GeneID" id="72187233"/>
<dbReference type="InterPro" id="IPR013087">
    <property type="entry name" value="Znf_C2H2_type"/>
</dbReference>
<keyword evidence="3" id="KW-0614">Plasmid</keyword>
<proteinExistence type="predicted"/>
<keyword evidence="4" id="KW-1185">Reference proteome</keyword>
<dbReference type="AlphaFoldDB" id="A0A8U0I188"/>
<evidence type="ECO:0000259" key="2">
    <source>
        <dbReference type="PROSITE" id="PS00028"/>
    </source>
</evidence>
<sequence>MTATVPESDVRVPDGETPVRCPHCQRPFRTERLRALHVGDFHGGDCTDGQREAYDDALEAEREDLFVYHLKVVAGLVAVYAFFFLTYLAVSMMQVPG</sequence>